<accession>A0AAE0WQ16</accession>
<dbReference type="AlphaFoldDB" id="A0AAE0WQ16"/>
<organism evidence="2 3">
    <name type="scientific">Recurvomyces mirabilis</name>
    <dbReference type="NCBI Taxonomy" id="574656"/>
    <lineage>
        <taxon>Eukaryota</taxon>
        <taxon>Fungi</taxon>
        <taxon>Dikarya</taxon>
        <taxon>Ascomycota</taxon>
        <taxon>Pezizomycotina</taxon>
        <taxon>Dothideomycetes</taxon>
        <taxon>Dothideomycetidae</taxon>
        <taxon>Mycosphaerellales</taxon>
        <taxon>Teratosphaeriaceae</taxon>
        <taxon>Recurvomyces</taxon>
    </lineage>
</organism>
<keyword evidence="3" id="KW-1185">Reference proteome</keyword>
<sequence>MSSLVDDEAFYEALQEIATLRKRVWKEMAKSNAEVKVETREEAGQGDGWGGRRLG</sequence>
<proteinExistence type="predicted"/>
<evidence type="ECO:0000313" key="3">
    <source>
        <dbReference type="Proteomes" id="UP001274830"/>
    </source>
</evidence>
<reference evidence="2" key="1">
    <citation type="submission" date="2023-07" db="EMBL/GenBank/DDBJ databases">
        <title>Black Yeasts Isolated from many extreme environments.</title>
        <authorList>
            <person name="Coleine C."/>
            <person name="Stajich J.E."/>
            <person name="Selbmann L."/>
        </authorList>
    </citation>
    <scope>NUCLEOTIDE SEQUENCE</scope>
    <source>
        <strain evidence="2">CCFEE 5485</strain>
    </source>
</reference>
<feature type="compositionally biased region" description="Gly residues" evidence="1">
    <location>
        <begin position="45"/>
        <end position="55"/>
    </location>
</feature>
<feature type="compositionally biased region" description="Basic and acidic residues" evidence="1">
    <location>
        <begin position="34"/>
        <end position="43"/>
    </location>
</feature>
<protein>
    <submittedName>
        <fullName evidence="2">Uncharacterized protein</fullName>
    </submittedName>
</protein>
<name>A0AAE0WQ16_9PEZI</name>
<comment type="caution">
    <text evidence="2">The sequence shown here is derived from an EMBL/GenBank/DDBJ whole genome shotgun (WGS) entry which is preliminary data.</text>
</comment>
<evidence type="ECO:0000313" key="2">
    <source>
        <dbReference type="EMBL" id="KAK3675872.1"/>
    </source>
</evidence>
<dbReference type="EMBL" id="JAUTXT010000012">
    <property type="protein sequence ID" value="KAK3675872.1"/>
    <property type="molecule type" value="Genomic_DNA"/>
</dbReference>
<dbReference type="Proteomes" id="UP001274830">
    <property type="component" value="Unassembled WGS sequence"/>
</dbReference>
<gene>
    <name evidence="2" type="ORF">LTR78_004064</name>
</gene>
<feature type="region of interest" description="Disordered" evidence="1">
    <location>
        <begin position="34"/>
        <end position="55"/>
    </location>
</feature>
<evidence type="ECO:0000256" key="1">
    <source>
        <dbReference type="SAM" id="MobiDB-lite"/>
    </source>
</evidence>